<dbReference type="InterPro" id="IPR042230">
    <property type="entry name" value="CusF_sf"/>
</dbReference>
<organism evidence="6 7">
    <name type="scientific">Alloacidobacterium dinghuense</name>
    <dbReference type="NCBI Taxonomy" id="2763107"/>
    <lineage>
        <taxon>Bacteria</taxon>
        <taxon>Pseudomonadati</taxon>
        <taxon>Acidobacteriota</taxon>
        <taxon>Terriglobia</taxon>
        <taxon>Terriglobales</taxon>
        <taxon>Acidobacteriaceae</taxon>
        <taxon>Alloacidobacterium</taxon>
    </lineage>
</organism>
<evidence type="ECO:0000313" key="7">
    <source>
        <dbReference type="Proteomes" id="UP000515312"/>
    </source>
</evidence>
<dbReference type="GO" id="GO:0046872">
    <property type="term" value="F:metal ion binding"/>
    <property type="evidence" value="ECO:0007669"/>
    <property type="project" value="UniProtKB-KW"/>
</dbReference>
<dbReference type="InterPro" id="IPR021647">
    <property type="entry name" value="CusF_Ec"/>
</dbReference>
<sequence length="300" mass="33136">MSLCVAVAVLCVLPIGCRQPTNSEVAQSASGEANAKHYPVRGKIVTVDATHGEIVLDAAAIPGFMDAMTMPYKLKNPSIISELHPGDSITATLIATDKSDLLDEIVVIAQAKPDYKPSFFYHPIQPGDQLPDFHLLNQSDKQIRLAQFRGKVLLMTFIYTRCPLADFCPRMSRNFAQIDKALAADPALYKKTHLLSVSFDPDYDTPQVLRSYGSSYTGKYTNETFDHWDFAAPSKADLAPVLRFFDVGATPEKDRTITHSLSTLVIGPDGKVFKWYPTNDWTPDQIVNDVKQLVGQQGKA</sequence>
<feature type="binding site" evidence="3">
    <location>
        <position position="162"/>
    </location>
    <ligand>
        <name>Cu cation</name>
        <dbReference type="ChEBI" id="CHEBI:23378"/>
    </ligand>
</feature>
<accession>A0A7G8BQK5</accession>
<dbReference type="CDD" id="cd02968">
    <property type="entry name" value="SCO"/>
    <property type="match status" value="1"/>
</dbReference>
<feature type="binding site" evidence="3">
    <location>
        <position position="259"/>
    </location>
    <ligand>
        <name>Cu cation</name>
        <dbReference type="ChEBI" id="CHEBI:23378"/>
    </ligand>
</feature>
<evidence type="ECO:0000256" key="2">
    <source>
        <dbReference type="ARBA" id="ARBA00023008"/>
    </source>
</evidence>
<dbReference type="Pfam" id="PF02630">
    <property type="entry name" value="SCO1-SenC"/>
    <property type="match status" value="1"/>
</dbReference>
<dbReference type="SUPFAM" id="SSF52833">
    <property type="entry name" value="Thioredoxin-like"/>
    <property type="match status" value="1"/>
</dbReference>
<evidence type="ECO:0000256" key="3">
    <source>
        <dbReference type="PIRSR" id="PIRSR603782-1"/>
    </source>
</evidence>
<keyword evidence="7" id="KW-1185">Reference proteome</keyword>
<dbReference type="EMBL" id="CP060394">
    <property type="protein sequence ID" value="QNI34825.1"/>
    <property type="molecule type" value="Genomic_DNA"/>
</dbReference>
<dbReference type="Pfam" id="PF11604">
    <property type="entry name" value="CusF_Ec"/>
    <property type="match status" value="1"/>
</dbReference>
<dbReference type="Proteomes" id="UP000515312">
    <property type="component" value="Chromosome"/>
</dbReference>
<dbReference type="InterPro" id="IPR003782">
    <property type="entry name" value="SCO1/SenC"/>
</dbReference>
<feature type="binding site" evidence="3">
    <location>
        <position position="168"/>
    </location>
    <ligand>
        <name>Cu cation</name>
        <dbReference type="ChEBI" id="CHEBI:23378"/>
    </ligand>
</feature>
<reference evidence="6 7" key="1">
    <citation type="submission" date="2020-08" db="EMBL/GenBank/DDBJ databases">
        <title>Edaphobacter telluris sp. nov. and Acidobacterium dinghuensis sp. nov., two acidobacteria isolated from forest soil.</title>
        <authorList>
            <person name="Fu J."/>
            <person name="Qiu L."/>
        </authorList>
    </citation>
    <scope>NUCLEOTIDE SEQUENCE [LARGE SCALE GENOMIC DNA]</scope>
    <source>
        <strain evidence="6">4Y35</strain>
    </source>
</reference>
<dbReference type="AlphaFoldDB" id="A0A7G8BQK5"/>
<evidence type="ECO:0000313" key="6">
    <source>
        <dbReference type="EMBL" id="QNI34825.1"/>
    </source>
</evidence>
<feature type="disulfide bond" description="Redox-active" evidence="4">
    <location>
        <begin position="162"/>
        <end position="168"/>
    </location>
</feature>
<name>A0A7G8BQK5_9BACT</name>
<keyword evidence="4" id="KW-1015">Disulfide bond</keyword>
<dbReference type="KEGG" id="adin:H7849_06505"/>
<proteinExistence type="inferred from homology"/>
<dbReference type="PROSITE" id="PS51352">
    <property type="entry name" value="THIOREDOXIN_2"/>
    <property type="match status" value="1"/>
</dbReference>
<keyword evidence="2 3" id="KW-0186">Copper</keyword>
<keyword evidence="3" id="KW-0479">Metal-binding</keyword>
<dbReference type="InterPro" id="IPR036249">
    <property type="entry name" value="Thioredoxin-like_sf"/>
</dbReference>
<gene>
    <name evidence="6" type="ORF">H7849_06505</name>
</gene>
<dbReference type="PANTHER" id="PTHR12151">
    <property type="entry name" value="ELECTRON TRANSPORT PROTIN SCO1/SENC FAMILY MEMBER"/>
    <property type="match status" value="1"/>
</dbReference>
<evidence type="ECO:0000256" key="4">
    <source>
        <dbReference type="PIRSR" id="PIRSR603782-2"/>
    </source>
</evidence>
<dbReference type="Gene3D" id="2.40.50.320">
    <property type="entry name" value="Copper binding periplasmic protein CusF"/>
    <property type="match status" value="1"/>
</dbReference>
<dbReference type="InterPro" id="IPR013766">
    <property type="entry name" value="Thioredoxin_domain"/>
</dbReference>
<protein>
    <submittedName>
        <fullName evidence="6">SCO family protein</fullName>
    </submittedName>
</protein>
<evidence type="ECO:0000259" key="5">
    <source>
        <dbReference type="PROSITE" id="PS51352"/>
    </source>
</evidence>
<dbReference type="PANTHER" id="PTHR12151:SF25">
    <property type="entry name" value="LINALOOL DEHYDRATASE_ISOMERASE DOMAIN-CONTAINING PROTEIN"/>
    <property type="match status" value="1"/>
</dbReference>
<evidence type="ECO:0000256" key="1">
    <source>
        <dbReference type="ARBA" id="ARBA00010996"/>
    </source>
</evidence>
<comment type="similarity">
    <text evidence="1">Belongs to the SCO1/2 family.</text>
</comment>
<feature type="domain" description="Thioredoxin" evidence="5">
    <location>
        <begin position="124"/>
        <end position="295"/>
    </location>
</feature>
<dbReference type="Gene3D" id="3.40.30.10">
    <property type="entry name" value="Glutaredoxin"/>
    <property type="match status" value="1"/>
</dbReference>